<dbReference type="EMBL" id="VOBL01000008">
    <property type="protein sequence ID" value="KAA0977177.1"/>
    <property type="molecule type" value="Genomic_DNA"/>
</dbReference>
<feature type="region of interest" description="Disordered" evidence="1">
    <location>
        <begin position="1"/>
        <end position="26"/>
    </location>
</feature>
<dbReference type="GO" id="GO:0006139">
    <property type="term" value="P:nucleobase-containing compound metabolic process"/>
    <property type="evidence" value="ECO:0007669"/>
    <property type="project" value="InterPro"/>
</dbReference>
<dbReference type="GO" id="GO:0016818">
    <property type="term" value="F:hydrolase activity, acting on acid anhydrides, in phosphorus-containing anhydrides"/>
    <property type="evidence" value="ECO:0007669"/>
    <property type="project" value="InterPro"/>
</dbReference>
<dbReference type="OrthoDB" id="366844at2"/>
<dbReference type="AlphaFoldDB" id="A0A5B0EDP6"/>
<comment type="caution">
    <text evidence="3">The sequence shown here is derived from an EMBL/GenBank/DDBJ whole genome shotgun (WGS) entry which is preliminary data.</text>
</comment>
<dbReference type="SMART" id="SM00491">
    <property type="entry name" value="HELICc2"/>
    <property type="match status" value="1"/>
</dbReference>
<dbReference type="Pfam" id="PF00270">
    <property type="entry name" value="DEAD"/>
    <property type="match status" value="1"/>
</dbReference>
<dbReference type="InterPro" id="IPR006555">
    <property type="entry name" value="ATP-dep_Helicase_C"/>
</dbReference>
<feature type="compositionally biased region" description="Low complexity" evidence="1">
    <location>
        <begin position="341"/>
        <end position="356"/>
    </location>
</feature>
<proteinExistence type="predicted"/>
<evidence type="ECO:0000313" key="3">
    <source>
        <dbReference type="EMBL" id="KAA0977177.1"/>
    </source>
</evidence>
<name>A0A5B0EDP6_9MICC</name>
<evidence type="ECO:0000259" key="2">
    <source>
        <dbReference type="PROSITE" id="PS51192"/>
    </source>
</evidence>
<dbReference type="PROSITE" id="PS51192">
    <property type="entry name" value="HELICASE_ATP_BIND_1"/>
    <property type="match status" value="1"/>
</dbReference>
<feature type="domain" description="Helicase ATP-binding" evidence="2">
    <location>
        <begin position="56"/>
        <end position="317"/>
    </location>
</feature>
<protein>
    <submittedName>
        <fullName evidence="3">DEAD/DEAH box helicase</fullName>
    </submittedName>
</protein>
<dbReference type="InterPro" id="IPR011545">
    <property type="entry name" value="DEAD/DEAH_box_helicase_dom"/>
</dbReference>
<dbReference type="SMART" id="SM00487">
    <property type="entry name" value="DEXDc"/>
    <property type="match status" value="1"/>
</dbReference>
<feature type="region of interest" description="Disordered" evidence="1">
    <location>
        <begin position="341"/>
        <end position="366"/>
    </location>
</feature>
<dbReference type="InterPro" id="IPR014001">
    <property type="entry name" value="Helicase_ATP-bd"/>
</dbReference>
<evidence type="ECO:0000256" key="1">
    <source>
        <dbReference type="SAM" id="MobiDB-lite"/>
    </source>
</evidence>
<dbReference type="GO" id="GO:0004386">
    <property type="term" value="F:helicase activity"/>
    <property type="evidence" value="ECO:0007669"/>
    <property type="project" value="UniProtKB-KW"/>
</dbReference>
<accession>A0A5B0EDP6</accession>
<reference evidence="3 4" key="1">
    <citation type="submission" date="2019-07" db="EMBL/GenBank/DDBJ databases">
        <title>Analysis of the biochemical properties, biological activity and biotechnological potential of siderophores and biosurfactants produced by Antarctic psychrotolerant bacteria.</title>
        <authorList>
            <person name="Styczynski M."/>
            <person name="Krucon T."/>
            <person name="Decewicz P."/>
            <person name="Dziewit L."/>
        </authorList>
    </citation>
    <scope>NUCLEOTIDE SEQUENCE [LARGE SCALE GENOMIC DNA]</scope>
    <source>
        <strain evidence="3 4">ANT_H27</strain>
    </source>
</reference>
<dbReference type="GO" id="GO:0003676">
    <property type="term" value="F:nucleic acid binding"/>
    <property type="evidence" value="ECO:0007669"/>
    <property type="project" value="InterPro"/>
</dbReference>
<dbReference type="SUPFAM" id="SSF52540">
    <property type="entry name" value="P-loop containing nucleoside triphosphate hydrolases"/>
    <property type="match status" value="1"/>
</dbReference>
<evidence type="ECO:0000313" key="4">
    <source>
        <dbReference type="Proteomes" id="UP000323856"/>
    </source>
</evidence>
<dbReference type="InterPro" id="IPR027417">
    <property type="entry name" value="P-loop_NTPase"/>
</dbReference>
<keyword evidence="3" id="KW-0378">Hydrolase</keyword>
<gene>
    <name evidence="3" type="ORF">FQ154_09785</name>
</gene>
<keyword evidence="3" id="KW-0347">Helicase</keyword>
<keyword evidence="3" id="KW-0067">ATP-binding</keyword>
<keyword evidence="3" id="KW-0547">Nucleotide-binding</keyword>
<dbReference type="Proteomes" id="UP000323856">
    <property type="component" value="Unassembled WGS sequence"/>
</dbReference>
<dbReference type="RefSeq" id="WP_149619552.1">
    <property type="nucleotide sequence ID" value="NZ_VOBL01000008.1"/>
</dbReference>
<sequence length="884" mass="97080">MTLGSDAQRPRPRFRRSTDPLVGAADPETLFGELPRTPNGIGALWSHQADQLRTYAKDHSTTPDIALELPTGSGKTLVGLLISEWRRRTLNQRVVYACPTKQLARQVLVKAIAQGIPAVLLIGSHRGWDSAEAGCYSRGDAIAITTYSSIFNLNSHLDDAQTLVFDDAHSAEGFVSEAWALTVSSDLNEYGQLFDAFGESIEPSLVARMIAPKGATADTSEVRMLPIGAVARHIENIDRVLAGLTGDPAYRFRMLRANLGSCLFYVSRREFYIRPMIPPTFQHVPFSSPTQRVYLSATLGDAGELERAFGRTNIKRVPAPSAWDRTGSGRRFFVFPELAAPPTTPWAEEPATQPGPEGEGEGEAKPDAGFAGKLLDLAKKRLILTPDDKSATSIANLLDVPPEQRFTAKDAETGIQPFIDAESGTLLAPNRYDGMDLAADSCRMILMSGLPQASHLQDQFLSTKLRASEVLQERIRNRVLQGAGRCTRGPKDWAVVVIAGEDILRFLSRTEIRKSLPVELQAEIAFGLSQSQEPADNLLYLTESALVQDEIWQEDAEPELSKLRREATRVQQPNVTELAASTAREVRAWQHVWEQDWESATQAAIDVYENLNSSGLRPYRSLWAYLGSAWSALAATSQTSSAAHRSATLLRTAHGAAVGTTWLKEIQPLPNTSYDSDPIDQNGVDGVLSLLKNRLSTRVKFEKHSSIMLANLNQQVATKYEQGLVALGEMLGAESFKPHGKGRADAAWLWGPCWMTIEAKSEQQTEGMLSMEYVRQTGTQLNSLAHDRDLDAPPEGSISVVVTPRSVVDPDAVPIAPPHVYLSTPQLILDIAHDADRAWKELRGVANGAPSEALRPDVARVLWEHRVLPTQVRNRLSRDPIRGV</sequence>
<dbReference type="GO" id="GO:0005524">
    <property type="term" value="F:ATP binding"/>
    <property type="evidence" value="ECO:0007669"/>
    <property type="project" value="InterPro"/>
</dbReference>
<dbReference type="Gene3D" id="3.40.50.300">
    <property type="entry name" value="P-loop containing nucleotide triphosphate hydrolases"/>
    <property type="match status" value="2"/>
</dbReference>
<organism evidence="3 4">
    <name type="scientific">Paeniglutamicibacter gangotriensis</name>
    <dbReference type="NCBI Taxonomy" id="254787"/>
    <lineage>
        <taxon>Bacteria</taxon>
        <taxon>Bacillati</taxon>
        <taxon>Actinomycetota</taxon>
        <taxon>Actinomycetes</taxon>
        <taxon>Micrococcales</taxon>
        <taxon>Micrococcaceae</taxon>
        <taxon>Paeniglutamicibacter</taxon>
    </lineage>
</organism>